<name>A0A438GRJ0_VITVI</name>
<dbReference type="AlphaFoldDB" id="A0A438GRJ0"/>
<comment type="caution">
    <text evidence="1">The sequence shown here is derived from an EMBL/GenBank/DDBJ whole genome shotgun (WGS) entry which is preliminary data.</text>
</comment>
<dbReference type="Proteomes" id="UP000288805">
    <property type="component" value="Unassembled WGS sequence"/>
</dbReference>
<gene>
    <name evidence="1" type="ORF">CK203_053823</name>
</gene>
<protein>
    <submittedName>
        <fullName evidence="1">Uncharacterized protein</fullName>
    </submittedName>
</protein>
<accession>A0A438GRJ0</accession>
<organism evidence="1 2">
    <name type="scientific">Vitis vinifera</name>
    <name type="common">Grape</name>
    <dbReference type="NCBI Taxonomy" id="29760"/>
    <lineage>
        <taxon>Eukaryota</taxon>
        <taxon>Viridiplantae</taxon>
        <taxon>Streptophyta</taxon>
        <taxon>Embryophyta</taxon>
        <taxon>Tracheophyta</taxon>
        <taxon>Spermatophyta</taxon>
        <taxon>Magnoliopsida</taxon>
        <taxon>eudicotyledons</taxon>
        <taxon>Gunneridae</taxon>
        <taxon>Pentapetalae</taxon>
        <taxon>rosids</taxon>
        <taxon>Vitales</taxon>
        <taxon>Vitaceae</taxon>
        <taxon>Viteae</taxon>
        <taxon>Vitis</taxon>
    </lineage>
</organism>
<dbReference type="EMBL" id="QGNW01000362">
    <property type="protein sequence ID" value="RVW74830.1"/>
    <property type="molecule type" value="Genomic_DNA"/>
</dbReference>
<proteinExistence type="predicted"/>
<evidence type="ECO:0000313" key="1">
    <source>
        <dbReference type="EMBL" id="RVW74830.1"/>
    </source>
</evidence>
<evidence type="ECO:0000313" key="2">
    <source>
        <dbReference type="Proteomes" id="UP000288805"/>
    </source>
</evidence>
<sequence>MGNWKVKWIKFLIHWKGTPKSEALSEGVGEGEGGCCLSASQIEPISTRVSYGQHLSSLSDLHNNIGVVGTWMGCLRLKSHALIGKEHDLDNKDLDVRKHGELMHHMNKTLIAWDF</sequence>
<reference evidence="1 2" key="1">
    <citation type="journal article" date="2018" name="PLoS Genet.">
        <title>Population sequencing reveals clonal diversity and ancestral inbreeding in the grapevine cultivar Chardonnay.</title>
        <authorList>
            <person name="Roach M.J."/>
            <person name="Johnson D.L."/>
            <person name="Bohlmann J."/>
            <person name="van Vuuren H.J."/>
            <person name="Jones S.J."/>
            <person name="Pretorius I.S."/>
            <person name="Schmidt S.A."/>
            <person name="Borneman A.R."/>
        </authorList>
    </citation>
    <scope>NUCLEOTIDE SEQUENCE [LARGE SCALE GENOMIC DNA]</scope>
    <source>
        <strain evidence="2">cv. Chardonnay</strain>
        <tissue evidence="1">Leaf</tissue>
    </source>
</reference>